<dbReference type="InterPro" id="IPR011990">
    <property type="entry name" value="TPR-like_helical_dom_sf"/>
</dbReference>
<dbReference type="Proteomes" id="UP001241110">
    <property type="component" value="Unassembled WGS sequence"/>
</dbReference>
<reference evidence="1" key="1">
    <citation type="submission" date="2023-05" db="EMBL/GenBank/DDBJ databases">
        <authorList>
            <person name="Zhang X."/>
        </authorList>
    </citation>
    <scope>NUCLEOTIDE SEQUENCE</scope>
    <source>
        <strain evidence="1">YF14B1</strain>
    </source>
</reference>
<proteinExistence type="predicted"/>
<sequence length="341" mass="39830">MDNCLIHFPVFMYRLRLVILVCLGCHLAPIYSQDSLSFSLKVIEESPPFSVDINTTSSSWDFQMPFDYLSQSPSKETKKVCRKYHYLLHEEPDSLNYQRYSQLIYALWAENRLEEAEKLCLKIIHSSDPYYIGIHYYSAGIVGDTTIRAYGSFTADHRNDAAIILTKICLKQKKFKEAYQYLEDAIKKYPVSYTCGTYFWMQKNEYDFLYASCYEGLSQYKQVLDLLLPECLKRHDEISVRVIKKLFTPQAIADSLQHAEESMQFFLDTLPSYSYSTYYSTTDNAERTDTIVFYSGVATMTLFGTSIQLYASDLKNGEHATREYFIRKFRKSSFYDELDSE</sequence>
<organism evidence="1 2">
    <name type="scientific">Xanthocytophaga flava</name>
    <dbReference type="NCBI Taxonomy" id="3048013"/>
    <lineage>
        <taxon>Bacteria</taxon>
        <taxon>Pseudomonadati</taxon>
        <taxon>Bacteroidota</taxon>
        <taxon>Cytophagia</taxon>
        <taxon>Cytophagales</taxon>
        <taxon>Rhodocytophagaceae</taxon>
        <taxon>Xanthocytophaga</taxon>
    </lineage>
</organism>
<dbReference type="AlphaFoldDB" id="A0AAE3QU42"/>
<accession>A0AAE3QU42</accession>
<comment type="caution">
    <text evidence="1">The sequence shown here is derived from an EMBL/GenBank/DDBJ whole genome shotgun (WGS) entry which is preliminary data.</text>
</comment>
<evidence type="ECO:0000313" key="2">
    <source>
        <dbReference type="Proteomes" id="UP001241110"/>
    </source>
</evidence>
<dbReference type="RefSeq" id="WP_313982997.1">
    <property type="nucleotide sequence ID" value="NZ_JASJOS010000010.1"/>
</dbReference>
<protein>
    <recommendedName>
        <fullName evidence="3">Tetratricopeptide repeat protein</fullName>
    </recommendedName>
</protein>
<evidence type="ECO:0008006" key="3">
    <source>
        <dbReference type="Google" id="ProtNLM"/>
    </source>
</evidence>
<dbReference type="Gene3D" id="1.25.40.10">
    <property type="entry name" value="Tetratricopeptide repeat domain"/>
    <property type="match status" value="1"/>
</dbReference>
<evidence type="ECO:0000313" key="1">
    <source>
        <dbReference type="EMBL" id="MDJ1483296.1"/>
    </source>
</evidence>
<name>A0AAE3QU42_9BACT</name>
<gene>
    <name evidence="1" type="ORF">QNI16_22550</name>
</gene>
<dbReference type="EMBL" id="JASJOS010000010">
    <property type="protein sequence ID" value="MDJ1483296.1"/>
    <property type="molecule type" value="Genomic_DNA"/>
</dbReference>